<evidence type="ECO:0000256" key="2">
    <source>
        <dbReference type="ARBA" id="ARBA00023128"/>
    </source>
</evidence>
<dbReference type="GO" id="GO:0005739">
    <property type="term" value="C:mitochondrion"/>
    <property type="evidence" value="ECO:0007669"/>
    <property type="project" value="UniProtKB-SubCell"/>
</dbReference>
<evidence type="ECO:0000313" key="3">
    <source>
        <dbReference type="EMBL" id="KAJ4468751.1"/>
    </source>
</evidence>
<proteinExistence type="predicted"/>
<evidence type="ECO:0000313" key="4">
    <source>
        <dbReference type="Proteomes" id="UP001150266"/>
    </source>
</evidence>
<comment type="subcellular location">
    <subcellularLocation>
        <location evidence="1">Mitochondrion</location>
    </subcellularLocation>
</comment>
<dbReference type="Proteomes" id="UP001150266">
    <property type="component" value="Unassembled WGS sequence"/>
</dbReference>
<sequence length="304" mass="33627">MTVASRFCLHCGASGLRVDCGILGHRSTFPNLFLRRPHTSSKRSSLLYTPLATRSYIANSASTSDKQSTVFRGTSFENRCLYLLEAHLGMALRRVGGKEDGGVDLNGWWLLPDVKDDADNPLHPHEATTHVDSQTKDLPLKRIRILVQCKAEKKKIGPKYVRELEGVAWRYIALEKNNIWDSSHSELSNESTPVVAVFLSESPFTKSTILRAMSSQVPFLLIYVPPLAGNNTSYENSAESEEYSGPISSPGSCIYNPALGASNGLFKGKMEVRWCCQTYGAPALFFRGSKLRGWVPPGLGDFHE</sequence>
<dbReference type="AlphaFoldDB" id="A0A9W9DG35"/>
<dbReference type="EMBL" id="JAOTPV010000034">
    <property type="protein sequence ID" value="KAJ4468751.1"/>
    <property type="molecule type" value="Genomic_DNA"/>
</dbReference>
<name>A0A9W9DG35_9AGAR</name>
<protein>
    <recommendedName>
        <fullName evidence="5">Required for respiratory growth protein 7, mitochondrial</fullName>
    </recommendedName>
</protein>
<reference evidence="3" key="1">
    <citation type="submission" date="2022-08" db="EMBL/GenBank/DDBJ databases">
        <title>A Global Phylogenomic Analysis of the Shiitake Genus Lentinula.</title>
        <authorList>
            <consortium name="DOE Joint Genome Institute"/>
            <person name="Sierra-Patev S."/>
            <person name="Min B."/>
            <person name="Naranjo-Ortiz M."/>
            <person name="Looney B."/>
            <person name="Konkel Z."/>
            <person name="Slot J.C."/>
            <person name="Sakamoto Y."/>
            <person name="Steenwyk J.L."/>
            <person name="Rokas A."/>
            <person name="Carro J."/>
            <person name="Camarero S."/>
            <person name="Ferreira P."/>
            <person name="Molpeceres G."/>
            <person name="Ruiz-Duenas F.J."/>
            <person name="Serrano A."/>
            <person name="Henrissat B."/>
            <person name="Drula E."/>
            <person name="Hughes K.W."/>
            <person name="Mata J.L."/>
            <person name="Ishikawa N.K."/>
            <person name="Vargas-Isla R."/>
            <person name="Ushijima S."/>
            <person name="Smith C.A."/>
            <person name="Ahrendt S."/>
            <person name="Andreopoulos W."/>
            <person name="He G."/>
            <person name="Labutti K."/>
            <person name="Lipzen A."/>
            <person name="Ng V."/>
            <person name="Riley R."/>
            <person name="Sandor L."/>
            <person name="Barry K."/>
            <person name="Martinez A.T."/>
            <person name="Xiao Y."/>
            <person name="Gibbons J.G."/>
            <person name="Terashima K."/>
            <person name="Grigoriev I.V."/>
            <person name="Hibbett D.S."/>
        </authorList>
    </citation>
    <scope>NUCLEOTIDE SEQUENCE</scope>
    <source>
        <strain evidence="3">JLM2183</strain>
    </source>
</reference>
<dbReference type="PANTHER" id="PTHR28133:SF1">
    <property type="entry name" value="REQUIRED FOR RESPIRATORY GROWTH PROTEIN 7, MITOCHONDRIAL"/>
    <property type="match status" value="1"/>
</dbReference>
<keyword evidence="2" id="KW-0496">Mitochondrion</keyword>
<dbReference type="PANTHER" id="PTHR28133">
    <property type="entry name" value="REQUIRED FOR RESPIRATORY GROWTH PROTEIN 7, MITOCHONDRIAL"/>
    <property type="match status" value="1"/>
</dbReference>
<organism evidence="3 4">
    <name type="scientific">Lentinula aciculospora</name>
    <dbReference type="NCBI Taxonomy" id="153920"/>
    <lineage>
        <taxon>Eukaryota</taxon>
        <taxon>Fungi</taxon>
        <taxon>Dikarya</taxon>
        <taxon>Basidiomycota</taxon>
        <taxon>Agaricomycotina</taxon>
        <taxon>Agaricomycetes</taxon>
        <taxon>Agaricomycetidae</taxon>
        <taxon>Agaricales</taxon>
        <taxon>Marasmiineae</taxon>
        <taxon>Omphalotaceae</taxon>
        <taxon>Lentinula</taxon>
    </lineage>
</organism>
<keyword evidence="4" id="KW-1185">Reference proteome</keyword>
<comment type="caution">
    <text evidence="3">The sequence shown here is derived from an EMBL/GenBank/DDBJ whole genome shotgun (WGS) entry which is preliminary data.</text>
</comment>
<evidence type="ECO:0000256" key="1">
    <source>
        <dbReference type="ARBA" id="ARBA00004173"/>
    </source>
</evidence>
<evidence type="ECO:0008006" key="5">
    <source>
        <dbReference type="Google" id="ProtNLM"/>
    </source>
</evidence>
<dbReference type="OrthoDB" id="20734at2759"/>
<gene>
    <name evidence="3" type="ORF">J3R30DRAFT_3304643</name>
</gene>
<dbReference type="InterPro" id="IPR018828">
    <property type="entry name" value="RRG7"/>
</dbReference>
<dbReference type="Pfam" id="PF10356">
    <property type="entry name" value="RRG7"/>
    <property type="match status" value="1"/>
</dbReference>
<accession>A0A9W9DG35</accession>